<name>A0A6M7UCB7_9HYPH</name>
<dbReference type="KEGG" id="merd:EB233_07625"/>
<feature type="compositionally biased region" description="Pro residues" evidence="1">
    <location>
        <begin position="52"/>
        <end position="70"/>
    </location>
</feature>
<dbReference type="RefSeq" id="WP_064992477.1">
    <property type="nucleotide sequence ID" value="NZ_CP033361.1"/>
</dbReference>
<dbReference type="Pfam" id="PF06059">
    <property type="entry name" value="DUF930"/>
    <property type="match status" value="1"/>
</dbReference>
<dbReference type="Proteomes" id="UP000503339">
    <property type="component" value="Chromosome"/>
</dbReference>
<protein>
    <submittedName>
        <fullName evidence="3">DUF930 domain-containing protein</fullName>
    </submittedName>
</protein>
<feature type="region of interest" description="Disordered" evidence="1">
    <location>
        <begin position="38"/>
        <end position="244"/>
    </location>
</feature>
<dbReference type="EMBL" id="CP033361">
    <property type="protein sequence ID" value="QKC75429.1"/>
    <property type="molecule type" value="Genomic_DNA"/>
</dbReference>
<proteinExistence type="predicted"/>
<keyword evidence="4" id="KW-1185">Reference proteome</keyword>
<keyword evidence="2" id="KW-0472">Membrane</keyword>
<keyword evidence="2" id="KW-0812">Transmembrane</keyword>
<dbReference type="AlphaFoldDB" id="A0A6M7UCB7"/>
<keyword evidence="2" id="KW-1133">Transmembrane helix</keyword>
<feature type="compositionally biased region" description="Basic and acidic residues" evidence="1">
    <location>
        <begin position="71"/>
        <end position="93"/>
    </location>
</feature>
<feature type="compositionally biased region" description="Low complexity" evidence="1">
    <location>
        <begin position="41"/>
        <end position="51"/>
    </location>
</feature>
<feature type="transmembrane region" description="Helical" evidence="2">
    <location>
        <begin position="12"/>
        <end position="34"/>
    </location>
</feature>
<sequence>MKDEAQERRRNPLWGIPASLILHVLVAALLVYGLSVPPQQPQEEQPVNVALVPPPDQPKPKPVPAPPPKPLEQKVEKPAEQKVEKPPPPEKQARKPPPVEVLKPVFQFGDKDTGPRKSLDGASAQDGSPSPAKDDISKPPVEPKPADNQPVTQPNTERRADPTKADETPVTQPTEAKPTQDADKQAALDAAKQEGAVPAADGEIELPPSAEAPKPKPAKAPKPSPSKASKSASRNGSGLPGARRLYSQDATGDALATTSMGGVPRNERASLLCASELQQQLVEGSYFPYQWPKVPLKSGNIVDGSDVAFSTTTTWYHLSFRCEVDTDATRVLSLNFRVGAVIPPSEWAGLKLPSPY</sequence>
<feature type="compositionally biased region" description="Basic and acidic residues" evidence="1">
    <location>
        <begin position="156"/>
        <end position="167"/>
    </location>
</feature>
<evidence type="ECO:0000256" key="1">
    <source>
        <dbReference type="SAM" id="MobiDB-lite"/>
    </source>
</evidence>
<organism evidence="3 4">
    <name type="scientific">Mesorhizobium erdmanii</name>
    <dbReference type="NCBI Taxonomy" id="1777866"/>
    <lineage>
        <taxon>Bacteria</taxon>
        <taxon>Pseudomonadati</taxon>
        <taxon>Pseudomonadota</taxon>
        <taxon>Alphaproteobacteria</taxon>
        <taxon>Hyphomicrobiales</taxon>
        <taxon>Phyllobacteriaceae</taxon>
        <taxon>Mesorhizobium</taxon>
    </lineage>
</organism>
<gene>
    <name evidence="3" type="ORF">EB233_07625</name>
</gene>
<evidence type="ECO:0000313" key="4">
    <source>
        <dbReference type="Proteomes" id="UP000503339"/>
    </source>
</evidence>
<reference evidence="3 4" key="1">
    <citation type="submission" date="2018-10" db="EMBL/GenBank/DDBJ databases">
        <authorList>
            <person name="Perry B.J."/>
            <person name="Sullivan J.T."/>
            <person name="Murphy R.J.T."/>
            <person name="Ramsay J.P."/>
            <person name="Ronson C.W."/>
        </authorList>
    </citation>
    <scope>NUCLEOTIDE SEQUENCE [LARGE SCALE GENOMIC DNA]</scope>
    <source>
        <strain evidence="3 4">NZP2014</strain>
    </source>
</reference>
<evidence type="ECO:0000313" key="3">
    <source>
        <dbReference type="EMBL" id="QKC75429.1"/>
    </source>
</evidence>
<evidence type="ECO:0000256" key="2">
    <source>
        <dbReference type="SAM" id="Phobius"/>
    </source>
</evidence>
<accession>A0A6M7UCB7</accession>
<dbReference type="InterPro" id="IPR009273">
    <property type="entry name" value="DUF930"/>
</dbReference>
<feature type="compositionally biased region" description="Basic and acidic residues" evidence="1">
    <location>
        <begin position="109"/>
        <end position="119"/>
    </location>
</feature>